<evidence type="ECO:0000256" key="5">
    <source>
        <dbReference type="SAM" id="Phobius"/>
    </source>
</evidence>
<feature type="transmembrane region" description="Helical" evidence="5">
    <location>
        <begin position="70"/>
        <end position="90"/>
    </location>
</feature>
<dbReference type="EMBL" id="JAERRJ010000005">
    <property type="protein sequence ID" value="MBL1075455.1"/>
    <property type="molecule type" value="Genomic_DNA"/>
</dbReference>
<accession>A0ABS1M4E8</accession>
<evidence type="ECO:0000256" key="2">
    <source>
        <dbReference type="ARBA" id="ARBA00022692"/>
    </source>
</evidence>
<evidence type="ECO:0000313" key="6">
    <source>
        <dbReference type="EMBL" id="MBL1075455.1"/>
    </source>
</evidence>
<dbReference type="RefSeq" id="WP_201947525.1">
    <property type="nucleotide sequence ID" value="NZ_JAERRJ010000005.1"/>
</dbReference>
<organism evidence="6 7">
    <name type="scientific">Nocardia acididurans</name>
    <dbReference type="NCBI Taxonomy" id="2802282"/>
    <lineage>
        <taxon>Bacteria</taxon>
        <taxon>Bacillati</taxon>
        <taxon>Actinomycetota</taxon>
        <taxon>Actinomycetes</taxon>
        <taxon>Mycobacteriales</taxon>
        <taxon>Nocardiaceae</taxon>
        <taxon>Nocardia</taxon>
    </lineage>
</organism>
<gene>
    <name evidence="6" type="ORF">JK358_13730</name>
</gene>
<proteinExistence type="predicted"/>
<dbReference type="InterPro" id="IPR032808">
    <property type="entry name" value="DoxX"/>
</dbReference>
<feature type="transmembrane region" description="Helical" evidence="5">
    <location>
        <begin position="96"/>
        <end position="114"/>
    </location>
</feature>
<keyword evidence="4 5" id="KW-0472">Membrane</keyword>
<dbReference type="Proteomes" id="UP000602198">
    <property type="component" value="Unassembled WGS sequence"/>
</dbReference>
<name>A0ABS1M4E8_9NOCA</name>
<evidence type="ECO:0000256" key="3">
    <source>
        <dbReference type="ARBA" id="ARBA00022989"/>
    </source>
</evidence>
<comment type="subcellular location">
    <subcellularLocation>
        <location evidence="1">Membrane</location>
        <topology evidence="1">Multi-pass membrane protein</topology>
    </subcellularLocation>
</comment>
<dbReference type="Pfam" id="PF13564">
    <property type="entry name" value="DoxX_2"/>
    <property type="match status" value="1"/>
</dbReference>
<comment type="caution">
    <text evidence="6">The sequence shown here is derived from an EMBL/GenBank/DDBJ whole genome shotgun (WGS) entry which is preliminary data.</text>
</comment>
<evidence type="ECO:0000313" key="7">
    <source>
        <dbReference type="Proteomes" id="UP000602198"/>
    </source>
</evidence>
<keyword evidence="3 5" id="KW-1133">Transmembrane helix</keyword>
<evidence type="ECO:0000256" key="1">
    <source>
        <dbReference type="ARBA" id="ARBA00004141"/>
    </source>
</evidence>
<keyword evidence="2 5" id="KW-0812">Transmembrane</keyword>
<feature type="transmembrane region" description="Helical" evidence="5">
    <location>
        <begin position="44"/>
        <end position="63"/>
    </location>
</feature>
<evidence type="ECO:0000256" key="4">
    <source>
        <dbReference type="ARBA" id="ARBA00023136"/>
    </source>
</evidence>
<protein>
    <submittedName>
        <fullName evidence="6">DoxX family protein</fullName>
    </submittedName>
</protein>
<reference evidence="6 7" key="1">
    <citation type="submission" date="2021-01" db="EMBL/GenBank/DDBJ databases">
        <title>WGS of actinomycetes isolated from Thailand.</title>
        <authorList>
            <person name="Thawai C."/>
        </authorList>
    </citation>
    <scope>NUCLEOTIDE SEQUENCE [LARGE SCALE GENOMIC DNA]</scope>
    <source>
        <strain evidence="6 7">LPG 2</strain>
    </source>
</reference>
<sequence>MFTAFVIVTLVTIALNAAEAVANFARIRFVRNNIAQVGLPESLLPLLGFCKGAGAVGLALGMAGYRPIGVAAAVGLVAFFVCAVVAHIRARVFYNFAGPLLFLGLSVATLWLMLAH</sequence>
<keyword evidence="7" id="KW-1185">Reference proteome</keyword>